<keyword evidence="5 12" id="KW-0337">GPI-anchor biosynthesis</keyword>
<dbReference type="GO" id="GO:0031501">
    <property type="term" value="C:mannosyltransferase complex"/>
    <property type="evidence" value="ECO:0007669"/>
    <property type="project" value="TreeGrafter"/>
</dbReference>
<proteinExistence type="inferred from homology"/>
<evidence type="ECO:0000256" key="5">
    <source>
        <dbReference type="ARBA" id="ARBA00022502"/>
    </source>
</evidence>
<evidence type="ECO:0000256" key="9">
    <source>
        <dbReference type="ARBA" id="ARBA00022824"/>
    </source>
</evidence>
<evidence type="ECO:0000256" key="12">
    <source>
        <dbReference type="RuleBase" id="RU363112"/>
    </source>
</evidence>
<feature type="transmembrane region" description="Helical" evidence="12">
    <location>
        <begin position="260"/>
        <end position="284"/>
    </location>
</feature>
<dbReference type="GO" id="GO:0004376">
    <property type="term" value="F:GPI mannosyltransferase activity"/>
    <property type="evidence" value="ECO:0007669"/>
    <property type="project" value="InterPro"/>
</dbReference>
<dbReference type="EMBL" id="SBJO01000004">
    <property type="protein sequence ID" value="KAF9764919.1"/>
    <property type="molecule type" value="Genomic_DNA"/>
</dbReference>
<feature type="transmembrane region" description="Helical" evidence="12">
    <location>
        <begin position="109"/>
        <end position="129"/>
    </location>
</feature>
<protein>
    <recommendedName>
        <fullName evidence="4 12">GPI mannosyltransferase 2</fullName>
        <ecNumber evidence="12">2.4.1.-</ecNumber>
    </recommendedName>
</protein>
<evidence type="ECO:0000256" key="4">
    <source>
        <dbReference type="ARBA" id="ARBA00013795"/>
    </source>
</evidence>
<evidence type="ECO:0000313" key="13">
    <source>
        <dbReference type="EMBL" id="KAF9764919.1"/>
    </source>
</evidence>
<keyword evidence="7 12" id="KW-0808">Transferase</keyword>
<accession>A0A9P6H1W4</accession>
<dbReference type="EC" id="2.4.1.-" evidence="12"/>
<evidence type="ECO:0000256" key="6">
    <source>
        <dbReference type="ARBA" id="ARBA00022676"/>
    </source>
</evidence>
<evidence type="ECO:0000313" key="14">
    <source>
        <dbReference type="Proteomes" id="UP000740883"/>
    </source>
</evidence>
<keyword evidence="14" id="KW-1185">Reference proteome</keyword>
<comment type="subcellular location">
    <subcellularLocation>
        <location evidence="1 12">Endoplasmic reticulum membrane</location>
        <topology evidence="1 12">Multi-pass membrane protein</topology>
    </subcellularLocation>
</comment>
<evidence type="ECO:0000256" key="8">
    <source>
        <dbReference type="ARBA" id="ARBA00022692"/>
    </source>
</evidence>
<keyword evidence="8 12" id="KW-0812">Transmembrane</keyword>
<feature type="transmembrane region" description="Helical" evidence="12">
    <location>
        <begin position="78"/>
        <end position="97"/>
    </location>
</feature>
<feature type="transmembrane region" description="Helical" evidence="12">
    <location>
        <begin position="213"/>
        <end position="231"/>
    </location>
</feature>
<evidence type="ECO:0000256" key="7">
    <source>
        <dbReference type="ARBA" id="ARBA00022679"/>
    </source>
</evidence>
<evidence type="ECO:0000256" key="2">
    <source>
        <dbReference type="ARBA" id="ARBA00004687"/>
    </source>
</evidence>
<name>A0A9P6H1W4_9MICR</name>
<comment type="pathway">
    <text evidence="2 12">Glycolipid biosynthesis; glycosylphosphatidylinositol-anchor biosynthesis.</text>
</comment>
<keyword evidence="10 12" id="KW-1133">Transmembrane helix</keyword>
<dbReference type="AlphaFoldDB" id="A0A9P6H1W4"/>
<comment type="similarity">
    <text evidence="3 12">Belongs to the PIGV family.</text>
</comment>
<dbReference type="Pfam" id="PF04188">
    <property type="entry name" value="Mannosyl_trans2"/>
    <property type="match status" value="2"/>
</dbReference>
<feature type="transmembrane region" description="Helical" evidence="12">
    <location>
        <begin position="149"/>
        <end position="176"/>
    </location>
</feature>
<keyword evidence="9 12" id="KW-0256">Endoplasmic reticulum</keyword>
<comment type="caution">
    <text evidence="13">The sequence shown here is derived from an EMBL/GenBank/DDBJ whole genome shotgun (WGS) entry which is preliminary data.</text>
</comment>
<feature type="transmembrane region" description="Helical" evidence="12">
    <location>
        <begin position="12"/>
        <end position="32"/>
    </location>
</feature>
<keyword evidence="11 12" id="KW-0472">Membrane</keyword>
<evidence type="ECO:0000256" key="10">
    <source>
        <dbReference type="ARBA" id="ARBA00022989"/>
    </source>
</evidence>
<organism evidence="13 14">
    <name type="scientific">Nosema granulosis</name>
    <dbReference type="NCBI Taxonomy" id="83296"/>
    <lineage>
        <taxon>Eukaryota</taxon>
        <taxon>Fungi</taxon>
        <taxon>Fungi incertae sedis</taxon>
        <taxon>Microsporidia</taxon>
        <taxon>Nosematidae</taxon>
        <taxon>Nosema</taxon>
    </lineage>
</organism>
<dbReference type="PANTHER" id="PTHR12468:SF2">
    <property type="entry name" value="GPI MANNOSYLTRANSFERASE 2"/>
    <property type="match status" value="1"/>
</dbReference>
<evidence type="ECO:0000256" key="1">
    <source>
        <dbReference type="ARBA" id="ARBA00004477"/>
    </source>
</evidence>
<dbReference type="OrthoDB" id="10252502at2759"/>
<feature type="transmembrane region" description="Helical" evidence="12">
    <location>
        <begin position="304"/>
        <end position="329"/>
    </location>
</feature>
<dbReference type="InterPro" id="IPR007315">
    <property type="entry name" value="PIG-V/Gpi18"/>
</dbReference>
<dbReference type="Proteomes" id="UP000740883">
    <property type="component" value="Unassembled WGS sequence"/>
</dbReference>
<dbReference type="PANTHER" id="PTHR12468">
    <property type="entry name" value="GPI MANNOSYLTRANSFERASE 2"/>
    <property type="match status" value="1"/>
</dbReference>
<evidence type="ECO:0000256" key="11">
    <source>
        <dbReference type="ARBA" id="ARBA00023136"/>
    </source>
</evidence>
<gene>
    <name evidence="13" type="ORF">NGRA_0140</name>
</gene>
<evidence type="ECO:0000256" key="3">
    <source>
        <dbReference type="ARBA" id="ARBA00008698"/>
    </source>
</evidence>
<feature type="transmembrane region" description="Helical" evidence="12">
    <location>
        <begin position="360"/>
        <end position="379"/>
    </location>
</feature>
<dbReference type="GO" id="GO:0005789">
    <property type="term" value="C:endoplasmic reticulum membrane"/>
    <property type="evidence" value="ECO:0007669"/>
    <property type="project" value="UniProtKB-SubCell"/>
</dbReference>
<sequence>MNKTINYKRLAFNSFLSRIFYISICTLSHYFIPHYDLSTNLNDSSSIFIPLLKWDAVHFRDISENGYLQEHTLAFFPLLPYITRTFHIIINSIFHIINSIFPFRTGIEVFTIGIILNNLIFIINSLLLYKLTLYVFDFNTAIITFYLYIFNPASIICSSLYTESLFMLLFLISLFFLIMKREVYCTIVLSLSVLCRSNGILFCILLYRFRWNLLHFIALCIPIGLHQLYCLSKILSERFAIFVPYSYVQNKYWNQGFLKYIRICHIEHILLNLPFILYVLYTFYDNSSIRRKLKDRGEKTGSTLCYQIFVSLELFLFLQTISTILFLYWSFYFRFISYNPVVYWTMARMYKKRSYIFKKYLRFYLFYSVRYALSFGAFYEPV</sequence>
<feature type="transmembrane region" description="Helical" evidence="12">
    <location>
        <begin position="183"/>
        <end position="207"/>
    </location>
</feature>
<reference evidence="13 14" key="1">
    <citation type="journal article" date="2020" name="Genome Biol. Evol.">
        <title>Comparative genomics of strictly vertically transmitted, feminizing microsporidia endosymbionts of amphipod crustaceans.</title>
        <authorList>
            <person name="Cormier A."/>
            <person name="Chebbi M.A."/>
            <person name="Giraud I."/>
            <person name="Wattier R."/>
            <person name="Teixeira M."/>
            <person name="Gilbert C."/>
            <person name="Rigaud T."/>
            <person name="Cordaux R."/>
        </authorList>
    </citation>
    <scope>NUCLEOTIDE SEQUENCE [LARGE SCALE GENOMIC DNA]</scope>
    <source>
        <strain evidence="13 14">Ou3-Ou53</strain>
    </source>
</reference>
<comment type="function">
    <text evidence="12">Mannosyltransferase involved in glycosylphosphatidylinositol-anchor biosynthesis.</text>
</comment>
<dbReference type="GO" id="GO:0000009">
    <property type="term" value="F:alpha-1,6-mannosyltransferase activity"/>
    <property type="evidence" value="ECO:0007669"/>
    <property type="project" value="InterPro"/>
</dbReference>
<keyword evidence="6 12" id="KW-0328">Glycosyltransferase</keyword>
<dbReference type="GO" id="GO:0006506">
    <property type="term" value="P:GPI anchor biosynthetic process"/>
    <property type="evidence" value="ECO:0007669"/>
    <property type="project" value="UniProtKB-KW"/>
</dbReference>